<keyword evidence="3" id="KW-1185">Reference proteome</keyword>
<feature type="compositionally biased region" description="Basic and acidic residues" evidence="1">
    <location>
        <begin position="638"/>
        <end position="649"/>
    </location>
</feature>
<evidence type="ECO:0000256" key="1">
    <source>
        <dbReference type="SAM" id="MobiDB-lite"/>
    </source>
</evidence>
<feature type="region of interest" description="Disordered" evidence="1">
    <location>
        <begin position="638"/>
        <end position="706"/>
    </location>
</feature>
<feature type="region of interest" description="Disordered" evidence="1">
    <location>
        <begin position="109"/>
        <end position="255"/>
    </location>
</feature>
<feature type="compositionally biased region" description="Basic residues" evidence="1">
    <location>
        <begin position="195"/>
        <end position="204"/>
    </location>
</feature>
<protein>
    <submittedName>
        <fullName evidence="2">Uncharacterized protein</fullName>
    </submittedName>
</protein>
<sequence>MSSLPSSPKRGCSPAYSSCSSEDPERKCLRCIEQKYNNGTSSNEFPTRGKFTRSFSVDSTQSFEELFKKSEETETMGQVQTVPPMITDFSAEGTKVLFCKTLNVTSDEDDEKKGIKRSYEDRRGKKRNGRYKRHCASEDYGDKLPSHRPPSRCSISSQIMPRTPTRRHLIIEDDISEDFRPSSRSSVRSDQSRLTAKKLPKRPVKGKEKSKPASNRNMLVTNLKKDSKSQQSQDSENSEVKKGGDGQKKQITKVPGKMNKYRIEDNEEVTIYEKTIITVTSSDNYIMGDPLSPVHRYNSAIPPMQGQKLANVITNQLKPDAYRPASIEVYGMPNKKTFRKSLLSRDATVTQSNDIQILPVIQELNNIGVENAKSSSLRGKTKSMSSTECDRDLVKSAQKSKAVTPNMNMLESKIHVRGFQTISHGSSLFPNSCMKKETIKTKSSQKSVRFMVSESQCNLGGETITKKSFRLEKFPPNKTKSSNVTAAPLVMRIENPTLELMKGALGGEVMENIICRETAERVIQEQLINKLGIINNMNSNGGHSVHNMLRGPSVISVPGEPYKFAIEGTKTMDNCIEKFRATSHNRSGTNDVTEVEYTLSDLGISRQKNNNRIGMDVQKNSNPEVKTGVAMKVEAKKNSLEQRRNEIRLKLNQPNSRNEGISHKKEESKSYSVVPRLVNKTSGGGASKPGKSGDAKTPAKGKERLVEKFDVNKKFDALPHPRRGRNKITSLSKTTNSKIVPKETITTLKSDQLLKKDNIQTEVRPVSTASKSTKIQSRPATSGTKPVESRDRSPMSGVSTMSGGVRPRSAELRMSSSGGLKAREVSESTVDQVTNGGYIMMEASATSSSRPPSRKPHMSSPNRSNKVGSESSDRSPGSPRTPLTLRPCGKPDLKTTSTIREHLRSSALQPPAPEKVHEEPERTDVKSAKRRKNKLSGHPLRFKTLSQFMIERQLSMGSTKKKNANDTRRISEPINHKR</sequence>
<feature type="compositionally biased region" description="Basic and acidic residues" evidence="1">
    <location>
        <begin position="889"/>
        <end position="904"/>
    </location>
</feature>
<feature type="compositionally biased region" description="Basic and acidic residues" evidence="1">
    <location>
        <begin position="135"/>
        <end position="145"/>
    </location>
</feature>
<dbReference type="EMBL" id="WIXP02000008">
    <property type="protein sequence ID" value="KAF6206232.1"/>
    <property type="molecule type" value="Genomic_DNA"/>
</dbReference>
<name>A0A8S9XB39_APOLU</name>
<accession>A0A8S9XB39</accession>
<reference evidence="2" key="1">
    <citation type="journal article" date="2021" name="Mol. Ecol. Resour.">
        <title>Apolygus lucorum genome provides insights into omnivorousness and mesophyll feeding.</title>
        <authorList>
            <person name="Liu Y."/>
            <person name="Liu H."/>
            <person name="Wang H."/>
            <person name="Huang T."/>
            <person name="Liu B."/>
            <person name="Yang B."/>
            <person name="Yin L."/>
            <person name="Li B."/>
            <person name="Zhang Y."/>
            <person name="Zhang S."/>
            <person name="Jiang F."/>
            <person name="Zhang X."/>
            <person name="Ren Y."/>
            <person name="Wang B."/>
            <person name="Wang S."/>
            <person name="Lu Y."/>
            <person name="Wu K."/>
            <person name="Fan W."/>
            <person name="Wang G."/>
        </authorList>
    </citation>
    <scope>NUCLEOTIDE SEQUENCE</scope>
    <source>
        <strain evidence="2">12Hb</strain>
    </source>
</reference>
<feature type="region of interest" description="Disordered" evidence="1">
    <location>
        <begin position="1"/>
        <end position="24"/>
    </location>
</feature>
<dbReference type="AlphaFoldDB" id="A0A8S9XB39"/>
<feature type="compositionally biased region" description="Basic residues" evidence="1">
    <location>
        <begin position="124"/>
        <end position="134"/>
    </location>
</feature>
<organism evidence="2 3">
    <name type="scientific">Apolygus lucorum</name>
    <name type="common">Small green plant bug</name>
    <name type="synonym">Lygocoris lucorum</name>
    <dbReference type="NCBI Taxonomy" id="248454"/>
    <lineage>
        <taxon>Eukaryota</taxon>
        <taxon>Metazoa</taxon>
        <taxon>Ecdysozoa</taxon>
        <taxon>Arthropoda</taxon>
        <taxon>Hexapoda</taxon>
        <taxon>Insecta</taxon>
        <taxon>Pterygota</taxon>
        <taxon>Neoptera</taxon>
        <taxon>Paraneoptera</taxon>
        <taxon>Hemiptera</taxon>
        <taxon>Heteroptera</taxon>
        <taxon>Panheteroptera</taxon>
        <taxon>Cimicomorpha</taxon>
        <taxon>Miridae</taxon>
        <taxon>Mirini</taxon>
        <taxon>Apolygus</taxon>
    </lineage>
</organism>
<proteinExistence type="predicted"/>
<feature type="region of interest" description="Disordered" evidence="1">
    <location>
        <begin position="763"/>
        <end position="940"/>
    </location>
</feature>
<feature type="compositionally biased region" description="Polar residues" evidence="1">
    <location>
        <begin position="767"/>
        <end position="784"/>
    </location>
</feature>
<feature type="compositionally biased region" description="Basic and acidic residues" evidence="1">
    <location>
        <begin position="111"/>
        <end position="123"/>
    </location>
</feature>
<feature type="compositionally biased region" description="Basic and acidic residues" evidence="1">
    <location>
        <begin position="963"/>
        <end position="978"/>
    </location>
</feature>
<feature type="compositionally biased region" description="Basic and acidic residues" evidence="1">
    <location>
        <begin position="660"/>
        <end position="669"/>
    </location>
</feature>
<evidence type="ECO:0000313" key="3">
    <source>
        <dbReference type="Proteomes" id="UP000466442"/>
    </source>
</evidence>
<feature type="compositionally biased region" description="Low complexity" evidence="1">
    <location>
        <begin position="182"/>
        <end position="193"/>
    </location>
</feature>
<evidence type="ECO:0000313" key="2">
    <source>
        <dbReference type="EMBL" id="KAF6206232.1"/>
    </source>
</evidence>
<dbReference type="Proteomes" id="UP000466442">
    <property type="component" value="Unassembled WGS sequence"/>
</dbReference>
<feature type="compositionally biased region" description="Basic and acidic residues" evidence="1">
    <location>
        <begin position="238"/>
        <end position="248"/>
    </location>
</feature>
<feature type="compositionally biased region" description="Basic and acidic residues" evidence="1">
    <location>
        <begin position="914"/>
        <end position="927"/>
    </location>
</feature>
<feature type="region of interest" description="Disordered" evidence="1">
    <location>
        <begin position="954"/>
        <end position="978"/>
    </location>
</feature>
<gene>
    <name evidence="2" type="ORF">GE061_017461</name>
</gene>
<comment type="caution">
    <text evidence="2">The sequence shown here is derived from an EMBL/GenBank/DDBJ whole genome shotgun (WGS) entry which is preliminary data.</text>
</comment>